<dbReference type="AlphaFoldDB" id="A0A4U3MC12"/>
<dbReference type="GO" id="GO:0000287">
    <property type="term" value="F:magnesium ion binding"/>
    <property type="evidence" value="ECO:0007669"/>
    <property type="project" value="TreeGrafter"/>
</dbReference>
<dbReference type="InterPro" id="IPR032696">
    <property type="entry name" value="SQ_cyclase_C"/>
</dbReference>
<name>A0A4U3MC12_9ACTN</name>
<dbReference type="Gene3D" id="1.50.10.160">
    <property type="match status" value="1"/>
</dbReference>
<dbReference type="OrthoDB" id="9758578at2"/>
<dbReference type="InterPro" id="IPR008930">
    <property type="entry name" value="Terpenoid_cyclase/PrenylTrfase"/>
</dbReference>
<evidence type="ECO:0000259" key="1">
    <source>
        <dbReference type="Pfam" id="PF13243"/>
    </source>
</evidence>
<dbReference type="Gene3D" id="1.50.10.20">
    <property type="match status" value="1"/>
</dbReference>
<dbReference type="UniPathway" id="UPA00337"/>
<dbReference type="GO" id="GO:0016102">
    <property type="term" value="P:diterpenoid biosynthetic process"/>
    <property type="evidence" value="ECO:0007669"/>
    <property type="project" value="TreeGrafter"/>
</dbReference>
<comment type="caution">
    <text evidence="2">The sequence shown here is derived from an EMBL/GenBank/DDBJ whole genome shotgun (WGS) entry which is preliminary data.</text>
</comment>
<proteinExistence type="predicted"/>
<protein>
    <recommendedName>
        <fullName evidence="1">Squalene cyclase C-terminal domain-containing protein</fullName>
    </recommendedName>
</protein>
<dbReference type="PANTHER" id="PTHR31739">
    <property type="entry name" value="ENT-COPALYL DIPHOSPHATE SYNTHASE, CHLOROPLASTIC"/>
    <property type="match status" value="1"/>
</dbReference>
<reference evidence="2 3" key="1">
    <citation type="submission" date="2019-04" db="EMBL/GenBank/DDBJ databases">
        <title>Herbidospora sp. NEAU-GS14.nov., a novel actinomycete isolated from soil.</title>
        <authorList>
            <person name="Han L."/>
        </authorList>
    </citation>
    <scope>NUCLEOTIDE SEQUENCE [LARGE SCALE GENOMIC DNA]</scope>
    <source>
        <strain evidence="2 3">NEAU-GS14</strain>
    </source>
</reference>
<feature type="domain" description="Squalene cyclase C-terminal" evidence="1">
    <location>
        <begin position="317"/>
        <end position="447"/>
    </location>
</feature>
<dbReference type="EMBL" id="SZQA01000030">
    <property type="protein sequence ID" value="TKK85156.1"/>
    <property type="molecule type" value="Genomic_DNA"/>
</dbReference>
<dbReference type="GO" id="GO:0010333">
    <property type="term" value="F:terpene synthase activity"/>
    <property type="evidence" value="ECO:0007669"/>
    <property type="project" value="InterPro"/>
</dbReference>
<dbReference type="Proteomes" id="UP000308705">
    <property type="component" value="Unassembled WGS sequence"/>
</dbReference>
<evidence type="ECO:0000313" key="3">
    <source>
        <dbReference type="Proteomes" id="UP000308705"/>
    </source>
</evidence>
<dbReference type="SUPFAM" id="SSF48239">
    <property type="entry name" value="Terpenoid cyclases/Protein prenyltransferases"/>
    <property type="match status" value="2"/>
</dbReference>
<dbReference type="PANTHER" id="PTHR31739:SF25">
    <property type="entry name" value="(E,E)-GERANYLLINALOOL SYNTHASE"/>
    <property type="match status" value="1"/>
</dbReference>
<dbReference type="Pfam" id="PF13243">
    <property type="entry name" value="SQHop_cyclase_C"/>
    <property type="match status" value="1"/>
</dbReference>
<dbReference type="InterPro" id="IPR050148">
    <property type="entry name" value="Terpene_synthase-like"/>
</dbReference>
<evidence type="ECO:0000313" key="2">
    <source>
        <dbReference type="EMBL" id="TKK85156.1"/>
    </source>
</evidence>
<keyword evidence="3" id="KW-1185">Reference proteome</keyword>
<sequence>MSRPWGDVSPSVYETGRLVTLAPWLVGHAERVEYLCAEQRPDGGWGAPDGYDLVPTLSATEGLLSAVDRGDPAPRRGDPKAAAQRGLAVLARRLIDEPWRPLPDMPAIELIVPHLIGLINARLGDPGLPLPPGMSTAPLGRIRGWLKSGAQVPEKLLHALEIAGDSATFAQTGLTSIGTVGASPAATAAYLGDRGLMDAGNPARLHLEAVARRFGGPVPVGLPITVFERGWVLSTLVRAGVPVDPPAEMLADLVAAIGPVGSPAGPGLPPDCDTTSVALYALGLFGIPYDPECLLAYELDTHFCTWQGEEGASISTNAHVLDALGRHLTLVPDARRYRPRAEKAAAWLIAKQLPDGSWHDRWHASPLYATACAALALREYGGKAAEESVARALTWTLASQRDDGSWGRWAGTPEETAYALQILLLAGGPLHREAAARGHAFLTDEDDVSEWPPLWHDKDLYLPVSIVRAAMIAARHLTRRNAAAYLQI</sequence>
<accession>A0A4U3MC12</accession>
<gene>
    <name evidence="2" type="ORF">FDA94_27225</name>
</gene>
<organism evidence="2 3">
    <name type="scientific">Herbidospora galbida</name>
    <dbReference type="NCBI Taxonomy" id="2575442"/>
    <lineage>
        <taxon>Bacteria</taxon>
        <taxon>Bacillati</taxon>
        <taxon>Actinomycetota</taxon>
        <taxon>Actinomycetes</taxon>
        <taxon>Streptosporangiales</taxon>
        <taxon>Streptosporangiaceae</taxon>
        <taxon>Herbidospora</taxon>
    </lineage>
</organism>